<reference evidence="2 3" key="1">
    <citation type="submission" date="2016-09" db="EMBL/GenBank/DDBJ databases">
        <title>Rhizobium sp. nov., a novel species isolated from the rice rhizosphere.</title>
        <authorList>
            <person name="Zhao J."/>
            <person name="Zhang X."/>
        </authorList>
    </citation>
    <scope>NUCLEOTIDE SEQUENCE [LARGE SCALE GENOMIC DNA]</scope>
    <source>
        <strain evidence="2 3">1.7048</strain>
    </source>
</reference>
<proteinExistence type="predicted"/>
<dbReference type="InterPro" id="IPR002716">
    <property type="entry name" value="PIN_dom"/>
</dbReference>
<dbReference type="Gene3D" id="3.40.50.1010">
    <property type="entry name" value="5'-nuclease"/>
    <property type="match status" value="1"/>
</dbReference>
<gene>
    <name evidence="2" type="ORF">BJF93_23585</name>
</gene>
<sequence>MIGIDTNVLLRWIAMDVLAGEEAREQVALIEQHVAHAGEDIFVNRIVVVELVLVLSQRAKLAKERVAEVVLRLLHASGVIVEERDALLTAVNSYVHSPGGFADHLIGEINRRSGCRTTLTFDRAAAKSPYFTELGR</sequence>
<dbReference type="Proteomes" id="UP000186364">
    <property type="component" value="Unassembled WGS sequence"/>
</dbReference>
<dbReference type="OrthoDB" id="3175275at2"/>
<dbReference type="InterPro" id="IPR029060">
    <property type="entry name" value="PIN-like_dom_sf"/>
</dbReference>
<accession>A0A1Q9B2X6</accession>
<protein>
    <recommendedName>
        <fullName evidence="1">PIN domain-containing protein</fullName>
    </recommendedName>
</protein>
<dbReference type="RefSeq" id="WP_075625642.1">
    <property type="nucleotide sequence ID" value="NZ_FOAM01000016.1"/>
</dbReference>
<comment type="caution">
    <text evidence="2">The sequence shown here is derived from an EMBL/GenBank/DDBJ whole genome shotgun (WGS) entry which is preliminary data.</text>
</comment>
<dbReference type="AlphaFoldDB" id="A0A1Q9B2X6"/>
<dbReference type="Pfam" id="PF01850">
    <property type="entry name" value="PIN"/>
    <property type="match status" value="1"/>
</dbReference>
<dbReference type="SUPFAM" id="SSF88723">
    <property type="entry name" value="PIN domain-like"/>
    <property type="match status" value="1"/>
</dbReference>
<evidence type="ECO:0000313" key="2">
    <source>
        <dbReference type="EMBL" id="OLP62343.1"/>
    </source>
</evidence>
<keyword evidence="3" id="KW-1185">Reference proteome</keyword>
<organism evidence="2 3">
    <name type="scientific">Xaviernesmea oryzae</name>
    <dbReference type="NCBI Taxonomy" id="464029"/>
    <lineage>
        <taxon>Bacteria</taxon>
        <taxon>Pseudomonadati</taxon>
        <taxon>Pseudomonadota</taxon>
        <taxon>Alphaproteobacteria</taxon>
        <taxon>Hyphomicrobiales</taxon>
        <taxon>Rhizobiaceae</taxon>
        <taxon>Rhizobium/Agrobacterium group</taxon>
        <taxon>Xaviernesmea</taxon>
    </lineage>
</organism>
<evidence type="ECO:0000259" key="1">
    <source>
        <dbReference type="Pfam" id="PF01850"/>
    </source>
</evidence>
<evidence type="ECO:0000313" key="3">
    <source>
        <dbReference type="Proteomes" id="UP000186364"/>
    </source>
</evidence>
<dbReference type="EMBL" id="MKIP01000026">
    <property type="protein sequence ID" value="OLP62343.1"/>
    <property type="molecule type" value="Genomic_DNA"/>
</dbReference>
<name>A0A1Q9B2X6_9HYPH</name>
<feature type="domain" description="PIN" evidence="1">
    <location>
        <begin position="4"/>
        <end position="125"/>
    </location>
</feature>